<feature type="transmembrane region" description="Helical" evidence="1">
    <location>
        <begin position="108"/>
        <end position="129"/>
    </location>
</feature>
<evidence type="ECO:0000313" key="2">
    <source>
        <dbReference type="EMBL" id="MBB4889292.1"/>
    </source>
</evidence>
<dbReference type="RefSeq" id="WP_184737566.1">
    <property type="nucleotide sequence ID" value="NZ_BMRW01000018.1"/>
</dbReference>
<proteinExistence type="predicted"/>
<evidence type="ECO:0000256" key="1">
    <source>
        <dbReference type="SAM" id="Phobius"/>
    </source>
</evidence>
<reference evidence="2 3" key="1">
    <citation type="submission" date="2020-08" db="EMBL/GenBank/DDBJ databases">
        <title>Genomic Encyclopedia of Type Strains, Phase III (KMG-III): the genomes of soil and plant-associated and newly described type strains.</title>
        <authorList>
            <person name="Whitman W."/>
        </authorList>
    </citation>
    <scope>NUCLEOTIDE SEQUENCE [LARGE SCALE GENOMIC DNA]</scope>
    <source>
        <strain evidence="2 3">CECT 3265</strain>
    </source>
</reference>
<accession>A0A7W7PGX2</accession>
<comment type="caution">
    <text evidence="2">The sequence shown here is derived from an EMBL/GenBank/DDBJ whole genome shotgun (WGS) entry which is preliminary data.</text>
</comment>
<feature type="transmembrane region" description="Helical" evidence="1">
    <location>
        <begin position="12"/>
        <end position="31"/>
    </location>
</feature>
<keyword evidence="1" id="KW-0472">Membrane</keyword>
<keyword evidence="1" id="KW-1133">Transmembrane helix</keyword>
<keyword evidence="1" id="KW-0812">Transmembrane</keyword>
<dbReference type="Proteomes" id="UP000556436">
    <property type="component" value="Unassembled WGS sequence"/>
</dbReference>
<evidence type="ECO:0000313" key="3">
    <source>
        <dbReference type="Proteomes" id="UP000556436"/>
    </source>
</evidence>
<protein>
    <submittedName>
        <fullName evidence="2">Uncharacterized protein</fullName>
    </submittedName>
</protein>
<gene>
    <name evidence="2" type="ORF">FHS38_005367</name>
</gene>
<organism evidence="2 3">
    <name type="scientific">Streptomyces netropsis</name>
    <name type="common">Streptoverticillium netropsis</name>
    <dbReference type="NCBI Taxonomy" id="55404"/>
    <lineage>
        <taxon>Bacteria</taxon>
        <taxon>Bacillati</taxon>
        <taxon>Actinomycetota</taxon>
        <taxon>Actinomycetes</taxon>
        <taxon>Kitasatosporales</taxon>
        <taxon>Streptomycetaceae</taxon>
        <taxon>Streptomyces</taxon>
    </lineage>
</organism>
<sequence>MPTSLDKKFWSRLFLAAALFNYVIGFPILLASRWSYDLTYMSDVTRDTMALRLWADFGFAVLLIGFGYQIIAHDVTQNRGIVLLGIAAKLFDVVNLSTLYAWDIARPLVLVPAAIDGAFAIAFVWFWLVSGPPMKLRGHDPGPAVRADKGSPLG</sequence>
<feature type="transmembrane region" description="Helical" evidence="1">
    <location>
        <begin position="51"/>
        <end position="68"/>
    </location>
</feature>
<keyword evidence="3" id="KW-1185">Reference proteome</keyword>
<dbReference type="AlphaFoldDB" id="A0A7W7PGX2"/>
<name>A0A7W7PGX2_STRNE</name>
<dbReference type="EMBL" id="JACHJG010000012">
    <property type="protein sequence ID" value="MBB4889292.1"/>
    <property type="molecule type" value="Genomic_DNA"/>
</dbReference>
<feature type="transmembrane region" description="Helical" evidence="1">
    <location>
        <begin position="80"/>
        <end position="102"/>
    </location>
</feature>